<organism evidence="3 4">
    <name type="scientific">Stachybotrys elegans</name>
    <dbReference type="NCBI Taxonomy" id="80388"/>
    <lineage>
        <taxon>Eukaryota</taxon>
        <taxon>Fungi</taxon>
        <taxon>Dikarya</taxon>
        <taxon>Ascomycota</taxon>
        <taxon>Pezizomycotina</taxon>
        <taxon>Sordariomycetes</taxon>
        <taxon>Hypocreomycetidae</taxon>
        <taxon>Hypocreales</taxon>
        <taxon>Stachybotryaceae</taxon>
        <taxon>Stachybotrys</taxon>
    </lineage>
</organism>
<dbReference type="OrthoDB" id="1933717at2759"/>
<evidence type="ECO:0000256" key="2">
    <source>
        <dbReference type="ARBA" id="ARBA00023002"/>
    </source>
</evidence>
<reference evidence="3" key="1">
    <citation type="journal article" date="2021" name="Nat. Commun.">
        <title>Genetic determinants of endophytism in the Arabidopsis root mycobiome.</title>
        <authorList>
            <person name="Mesny F."/>
            <person name="Miyauchi S."/>
            <person name="Thiergart T."/>
            <person name="Pickel B."/>
            <person name="Atanasova L."/>
            <person name="Karlsson M."/>
            <person name="Huettel B."/>
            <person name="Barry K.W."/>
            <person name="Haridas S."/>
            <person name="Chen C."/>
            <person name="Bauer D."/>
            <person name="Andreopoulos W."/>
            <person name="Pangilinan J."/>
            <person name="LaButti K."/>
            <person name="Riley R."/>
            <person name="Lipzen A."/>
            <person name="Clum A."/>
            <person name="Drula E."/>
            <person name="Henrissat B."/>
            <person name="Kohler A."/>
            <person name="Grigoriev I.V."/>
            <person name="Martin F.M."/>
            <person name="Hacquard S."/>
        </authorList>
    </citation>
    <scope>NUCLEOTIDE SEQUENCE</scope>
    <source>
        <strain evidence="3">MPI-CAGE-CH-0235</strain>
    </source>
</reference>
<dbReference type="PANTHER" id="PTHR43115">
    <property type="entry name" value="DEHYDROGENASE/REDUCTASE SDR FAMILY MEMBER 11"/>
    <property type="match status" value="1"/>
</dbReference>
<dbReference type="CDD" id="cd05233">
    <property type="entry name" value="SDR_c"/>
    <property type="match status" value="1"/>
</dbReference>
<dbReference type="InterPro" id="IPR002347">
    <property type="entry name" value="SDR_fam"/>
</dbReference>
<evidence type="ECO:0008006" key="5">
    <source>
        <dbReference type="Google" id="ProtNLM"/>
    </source>
</evidence>
<dbReference type="PANTHER" id="PTHR43115:SF4">
    <property type="entry name" value="DEHYDROGENASE_REDUCTASE SDR FAMILY MEMBER 11"/>
    <property type="match status" value="1"/>
</dbReference>
<evidence type="ECO:0000313" key="3">
    <source>
        <dbReference type="EMBL" id="KAH7310723.1"/>
    </source>
</evidence>
<accession>A0A8K0SIV0</accession>
<dbReference type="Proteomes" id="UP000813444">
    <property type="component" value="Unassembled WGS sequence"/>
</dbReference>
<evidence type="ECO:0000313" key="4">
    <source>
        <dbReference type="Proteomes" id="UP000813444"/>
    </source>
</evidence>
<name>A0A8K0SIV0_9HYPO</name>
<dbReference type="PRINTS" id="PR00081">
    <property type="entry name" value="GDHRDH"/>
</dbReference>
<keyword evidence="4" id="KW-1185">Reference proteome</keyword>
<evidence type="ECO:0000256" key="1">
    <source>
        <dbReference type="ARBA" id="ARBA00006484"/>
    </source>
</evidence>
<dbReference type="Pfam" id="PF00106">
    <property type="entry name" value="adh_short"/>
    <property type="match status" value="1"/>
</dbReference>
<keyword evidence="2" id="KW-0560">Oxidoreductase</keyword>
<comment type="similarity">
    <text evidence="1">Belongs to the short-chain dehydrogenases/reductases (SDR) family.</text>
</comment>
<dbReference type="Gene3D" id="3.40.50.720">
    <property type="entry name" value="NAD(P)-binding Rossmann-like Domain"/>
    <property type="match status" value="1"/>
</dbReference>
<protein>
    <recommendedName>
        <fullName evidence="5">Peroxisomal short-chain alcohol dehydrogenase</fullName>
    </recommendedName>
</protein>
<dbReference type="AlphaFoldDB" id="A0A8K0SIV0"/>
<comment type="caution">
    <text evidence="3">The sequence shown here is derived from an EMBL/GenBank/DDBJ whole genome shotgun (WGS) entry which is preliminary data.</text>
</comment>
<dbReference type="GO" id="GO:0016491">
    <property type="term" value="F:oxidoreductase activity"/>
    <property type="evidence" value="ECO:0007669"/>
    <property type="project" value="UniProtKB-KW"/>
</dbReference>
<dbReference type="InterPro" id="IPR036291">
    <property type="entry name" value="NAD(P)-bd_dom_sf"/>
</dbReference>
<dbReference type="SUPFAM" id="SSF51735">
    <property type="entry name" value="NAD(P)-binding Rossmann-fold domains"/>
    <property type="match status" value="1"/>
</dbReference>
<dbReference type="EMBL" id="JAGPNK010000012">
    <property type="protein sequence ID" value="KAH7310723.1"/>
    <property type="molecule type" value="Genomic_DNA"/>
</dbReference>
<sequence length="301" mass="32604">MSIPTLQKYHKESYPYIAPSRPEISQSGRTVVVAGASTGIGFAIARAFVDAGSKRVILLGRRQNVVEDAASKLNTSGNNVAEGRVADMADGDSINKLWSDLQAEGIYVDVLVLSAAAMGKSVPILEGGSGSTWADYETNVRGPLNMTERFYKQTTGQGQKFLVNVSTIAIYMWTTMGPERPTYGLTKAAGTALVQQIAKDTSSDDMQIVSFHPGGVLTEASRNVGYNENMGIRFDDENLPGHFAVWAASKEAAFLHGRFVWANWDMEEIKNGPVGERIQSDEHYLKVGIEGLTEKTGGAQF</sequence>
<proteinExistence type="inferred from homology"/>
<gene>
    <name evidence="3" type="ORF">B0I35DRAFT_397050</name>
</gene>